<keyword evidence="1" id="KW-0472">Membrane</keyword>
<reference evidence="3 5" key="2">
    <citation type="submission" date="2020-08" db="EMBL/GenBank/DDBJ databases">
        <title>Sequencing the genomes of 1000 actinobacteria strains.</title>
        <authorList>
            <person name="Klenk H.-P."/>
        </authorList>
    </citation>
    <scope>NUCLEOTIDE SEQUENCE [LARGE SCALE GENOMIC DNA]</scope>
    <source>
        <strain evidence="3 5">DSM 9581</strain>
    </source>
</reference>
<keyword evidence="1" id="KW-1133">Transmembrane helix</keyword>
<comment type="caution">
    <text evidence="2">The sequence shown here is derived from an EMBL/GenBank/DDBJ whole genome shotgun (WGS) entry which is preliminary data.</text>
</comment>
<evidence type="ECO:0000313" key="3">
    <source>
        <dbReference type="EMBL" id="MBB5475059.1"/>
    </source>
</evidence>
<feature type="transmembrane region" description="Helical" evidence="1">
    <location>
        <begin position="155"/>
        <end position="173"/>
    </location>
</feature>
<name>A0A511FDX1_9CELL</name>
<feature type="transmembrane region" description="Helical" evidence="1">
    <location>
        <begin position="96"/>
        <end position="116"/>
    </location>
</feature>
<keyword evidence="4" id="KW-1185">Reference proteome</keyword>
<dbReference type="AlphaFoldDB" id="A0A511FDX1"/>
<dbReference type="Proteomes" id="UP000321723">
    <property type="component" value="Unassembled WGS sequence"/>
</dbReference>
<evidence type="ECO:0000313" key="5">
    <source>
        <dbReference type="Proteomes" id="UP000564629"/>
    </source>
</evidence>
<keyword evidence="1" id="KW-0812">Transmembrane</keyword>
<feature type="transmembrane region" description="Helical" evidence="1">
    <location>
        <begin position="43"/>
        <end position="60"/>
    </location>
</feature>
<dbReference type="EMBL" id="JACHDN010000001">
    <property type="protein sequence ID" value="MBB5475059.1"/>
    <property type="molecule type" value="Genomic_DNA"/>
</dbReference>
<evidence type="ECO:0000313" key="4">
    <source>
        <dbReference type="Proteomes" id="UP000321723"/>
    </source>
</evidence>
<feature type="transmembrane region" description="Helical" evidence="1">
    <location>
        <begin position="72"/>
        <end position="90"/>
    </location>
</feature>
<dbReference type="Proteomes" id="UP000564629">
    <property type="component" value="Unassembled WGS sequence"/>
</dbReference>
<sequence>MAYLDRLLERERAARHARSIPLAAVTVALGVLTWHHAARLYPTPIETLTPFVTFAAVFLAMRLQRAVTGAGAGSDGYGAVVIALAVLLVVTPVGFLLPMFAGAEALLGLGLVVLGWRGRDRALWVPGIVLVGVGPFVHLNGAANTLVVLPDPDTAVLALTAAAFAGLTVAAVARERRRAVPLPPPAGSPEPLG</sequence>
<organism evidence="2 4">
    <name type="scientific">Cellulomonas hominis</name>
    <dbReference type="NCBI Taxonomy" id="156981"/>
    <lineage>
        <taxon>Bacteria</taxon>
        <taxon>Bacillati</taxon>
        <taxon>Actinomycetota</taxon>
        <taxon>Actinomycetes</taxon>
        <taxon>Micrococcales</taxon>
        <taxon>Cellulomonadaceae</taxon>
        <taxon>Cellulomonas</taxon>
    </lineage>
</organism>
<evidence type="ECO:0000256" key="1">
    <source>
        <dbReference type="SAM" id="Phobius"/>
    </source>
</evidence>
<evidence type="ECO:0000313" key="2">
    <source>
        <dbReference type="EMBL" id="GEL47362.1"/>
    </source>
</evidence>
<protein>
    <submittedName>
        <fullName evidence="2">Uncharacterized protein</fullName>
    </submittedName>
</protein>
<accession>A0A511FDX1</accession>
<feature type="transmembrane region" description="Helical" evidence="1">
    <location>
        <begin position="123"/>
        <end position="143"/>
    </location>
</feature>
<reference evidence="2 4" key="1">
    <citation type="submission" date="2019-07" db="EMBL/GenBank/DDBJ databases">
        <title>Whole genome shotgun sequence of Cellulomonas hominis NBRC 16055.</title>
        <authorList>
            <person name="Hosoyama A."/>
            <person name="Uohara A."/>
            <person name="Ohji S."/>
            <person name="Ichikawa N."/>
        </authorList>
    </citation>
    <scope>NUCLEOTIDE SEQUENCE [LARGE SCALE GENOMIC DNA]</scope>
    <source>
        <strain evidence="2 4">NBRC 16055</strain>
    </source>
</reference>
<feature type="transmembrane region" description="Helical" evidence="1">
    <location>
        <begin position="20"/>
        <end position="37"/>
    </location>
</feature>
<gene>
    <name evidence="2" type="ORF">CHO01_24780</name>
    <name evidence="3" type="ORF">HNR08_003795</name>
</gene>
<proteinExistence type="predicted"/>
<dbReference type="EMBL" id="BJVQ01000036">
    <property type="protein sequence ID" value="GEL47362.1"/>
    <property type="molecule type" value="Genomic_DNA"/>
</dbReference>
<dbReference type="OrthoDB" id="5150052at2"/>
<dbReference type="RefSeq" id="WP_146838402.1">
    <property type="nucleotide sequence ID" value="NZ_BJVQ01000036.1"/>
</dbReference>